<reference evidence="2 3" key="1">
    <citation type="submission" date="2023-10" db="EMBL/GenBank/DDBJ databases">
        <title>Rubellicoccus peritrichatus gen. nov., sp. nov., isolated from an algae of coral reef tank.</title>
        <authorList>
            <person name="Luo J."/>
        </authorList>
    </citation>
    <scope>NUCLEOTIDE SEQUENCE [LARGE SCALE GENOMIC DNA]</scope>
    <source>
        <strain evidence="2 3">CR14</strain>
    </source>
</reference>
<dbReference type="InterPro" id="IPR002625">
    <property type="entry name" value="Smr_dom"/>
</dbReference>
<dbReference type="PROSITE" id="PS50828">
    <property type="entry name" value="SMR"/>
    <property type="match status" value="1"/>
</dbReference>
<dbReference type="Gene3D" id="3.30.1370.110">
    <property type="match status" value="1"/>
</dbReference>
<name>A0AAQ3QWH3_9BACT</name>
<dbReference type="SUPFAM" id="SSF160443">
    <property type="entry name" value="SMR domain-like"/>
    <property type="match status" value="1"/>
</dbReference>
<evidence type="ECO:0000313" key="2">
    <source>
        <dbReference type="EMBL" id="WOO42708.1"/>
    </source>
</evidence>
<dbReference type="KEGG" id="puo:RZN69_06360"/>
<dbReference type="PANTHER" id="PTHR35562">
    <property type="entry name" value="DNA ENDONUCLEASE SMRA-RELATED"/>
    <property type="match status" value="1"/>
</dbReference>
<proteinExistence type="predicted"/>
<sequence length="100" mass="11053">MSVPDEFEEPEPVEMPINGVLDLHTFSPKDVKELLPAYFDECLDRGITQVRVIHGKGTGTLREFVHAQLRKSEQVASFALADQTAGSWGSTIVQLIKPTS</sequence>
<feature type="domain" description="Smr" evidence="1">
    <location>
        <begin position="21"/>
        <end position="96"/>
    </location>
</feature>
<organism evidence="2 3">
    <name type="scientific">Rubellicoccus peritrichatus</name>
    <dbReference type="NCBI Taxonomy" id="3080537"/>
    <lineage>
        <taxon>Bacteria</taxon>
        <taxon>Pseudomonadati</taxon>
        <taxon>Verrucomicrobiota</taxon>
        <taxon>Opitutia</taxon>
        <taxon>Puniceicoccales</taxon>
        <taxon>Cerasicoccaceae</taxon>
        <taxon>Rubellicoccus</taxon>
    </lineage>
</organism>
<dbReference type="AlphaFoldDB" id="A0AAQ3QWH3"/>
<dbReference type="EMBL" id="CP136920">
    <property type="protein sequence ID" value="WOO42708.1"/>
    <property type="molecule type" value="Genomic_DNA"/>
</dbReference>
<dbReference type="InterPro" id="IPR036063">
    <property type="entry name" value="Smr_dom_sf"/>
</dbReference>
<dbReference type="Proteomes" id="UP001304300">
    <property type="component" value="Chromosome"/>
</dbReference>
<keyword evidence="3" id="KW-1185">Reference proteome</keyword>
<gene>
    <name evidence="2" type="ORF">RZN69_06360</name>
</gene>
<evidence type="ECO:0000259" key="1">
    <source>
        <dbReference type="PROSITE" id="PS50828"/>
    </source>
</evidence>
<protein>
    <submittedName>
        <fullName evidence="2">Smr/MutS family protein</fullName>
    </submittedName>
</protein>
<accession>A0AAQ3QWH3</accession>
<dbReference type="PANTHER" id="PTHR35562:SF2">
    <property type="entry name" value="DNA ENDONUCLEASE SMRA-RELATED"/>
    <property type="match status" value="1"/>
</dbReference>
<dbReference type="RefSeq" id="WP_317835234.1">
    <property type="nucleotide sequence ID" value="NZ_CP136920.1"/>
</dbReference>
<dbReference type="SMART" id="SM00463">
    <property type="entry name" value="SMR"/>
    <property type="match status" value="1"/>
</dbReference>
<dbReference type="Pfam" id="PF01713">
    <property type="entry name" value="Smr"/>
    <property type="match status" value="1"/>
</dbReference>
<evidence type="ECO:0000313" key="3">
    <source>
        <dbReference type="Proteomes" id="UP001304300"/>
    </source>
</evidence>